<evidence type="ECO:0000256" key="4">
    <source>
        <dbReference type="ARBA" id="ARBA00023242"/>
    </source>
</evidence>
<organism evidence="9">
    <name type="scientific">Phaffia rhodozyma</name>
    <name type="common">Yeast</name>
    <name type="synonym">Xanthophyllomyces dendrorhous</name>
    <dbReference type="NCBI Taxonomy" id="264483"/>
    <lineage>
        <taxon>Eukaryota</taxon>
        <taxon>Fungi</taxon>
        <taxon>Dikarya</taxon>
        <taxon>Basidiomycota</taxon>
        <taxon>Agaricomycotina</taxon>
        <taxon>Tremellomycetes</taxon>
        <taxon>Cystofilobasidiales</taxon>
        <taxon>Mrakiaceae</taxon>
        <taxon>Phaffia</taxon>
    </lineage>
</organism>
<evidence type="ECO:0000256" key="5">
    <source>
        <dbReference type="ARBA" id="ARBA00038007"/>
    </source>
</evidence>
<feature type="compositionally biased region" description="Low complexity" evidence="7">
    <location>
        <begin position="337"/>
        <end position="351"/>
    </location>
</feature>
<feature type="compositionally biased region" description="Basic and acidic residues" evidence="7">
    <location>
        <begin position="380"/>
        <end position="394"/>
    </location>
</feature>
<dbReference type="GO" id="GO:0005730">
    <property type="term" value="C:nucleolus"/>
    <property type="evidence" value="ECO:0007669"/>
    <property type="project" value="UniProtKB-SubCell"/>
</dbReference>
<dbReference type="PANTHER" id="PTHR23149">
    <property type="entry name" value="G PATCH DOMAIN CONTAINING PROTEIN"/>
    <property type="match status" value="1"/>
</dbReference>
<feature type="region of interest" description="Disordered" evidence="7">
    <location>
        <begin position="66"/>
        <end position="86"/>
    </location>
</feature>
<dbReference type="PROSITE" id="PS50174">
    <property type="entry name" value="G_PATCH"/>
    <property type="match status" value="1"/>
</dbReference>
<evidence type="ECO:0000256" key="7">
    <source>
        <dbReference type="SAM" id="MobiDB-lite"/>
    </source>
</evidence>
<feature type="compositionally biased region" description="Basic residues" evidence="7">
    <location>
        <begin position="395"/>
        <end position="405"/>
    </location>
</feature>
<evidence type="ECO:0000313" key="9">
    <source>
        <dbReference type="EMBL" id="CED83594.1"/>
    </source>
</evidence>
<name>A0A0F7SSI7_PHARH</name>
<keyword evidence="4" id="KW-0539">Nucleus</keyword>
<dbReference type="InterPro" id="IPR050656">
    <property type="entry name" value="PINX1"/>
</dbReference>
<dbReference type="EMBL" id="LN483157">
    <property type="protein sequence ID" value="CED83594.1"/>
    <property type="molecule type" value="Genomic_DNA"/>
</dbReference>
<proteinExistence type="inferred from homology"/>
<feature type="region of interest" description="Disordered" evidence="7">
    <location>
        <begin position="100"/>
        <end position="121"/>
    </location>
</feature>
<sequence>MGLSERKVKQRIGNDPRNLQWRQDTTSFGAQYLLKAGHVPNTSLGLTADSGLINPIAVARKLDNSGIGVGRSRKEGGTDNGGVGGAGSGLDALLKRLAAESGTASPDGSASPSGEDQQAGAKVMSGFQRAVGNGGVVDTVVVQSTSNEDSESKVEQVKVVARPNRLAHRAKFRNAKSQASVSATTAMNEILGIKSLPTSSAPSPTSSSVPGTPIADDLIVQNKDQMSVGDYFKAKMEAKKAAMMKAIADAAAASGNGENSQSLEVSVGDGVVFDEVVKVGGDASEEEITSPEESRAVSEETTPVEEEKKSAEKKGKKEKKDKKTKEKKRKREDTEGTVDAVVPSAPTATVVEDASESEEARTKREKKEDKRRKKEASVAGKEENDGKNESEDSKKKKKKRKTSEE</sequence>
<comment type="subcellular location">
    <subcellularLocation>
        <location evidence="1">Nucleus</location>
        <location evidence="1">Nucleolus</location>
    </subcellularLocation>
</comment>
<feature type="compositionally biased region" description="Basic and acidic residues" evidence="7">
    <location>
        <begin position="305"/>
        <end position="315"/>
    </location>
</feature>
<dbReference type="InterPro" id="IPR000467">
    <property type="entry name" value="G_patch_dom"/>
</dbReference>
<evidence type="ECO:0000256" key="2">
    <source>
        <dbReference type="ARBA" id="ARBA00022517"/>
    </source>
</evidence>
<accession>A0A0F7SSI7</accession>
<evidence type="ECO:0000259" key="8">
    <source>
        <dbReference type="PROSITE" id="PS50174"/>
    </source>
</evidence>
<evidence type="ECO:0000256" key="1">
    <source>
        <dbReference type="ARBA" id="ARBA00004604"/>
    </source>
</evidence>
<feature type="compositionally biased region" description="Basic residues" evidence="7">
    <location>
        <begin position="316"/>
        <end position="330"/>
    </location>
</feature>
<evidence type="ECO:0000256" key="3">
    <source>
        <dbReference type="ARBA" id="ARBA00022552"/>
    </source>
</evidence>
<feature type="region of interest" description="Disordered" evidence="7">
    <location>
        <begin position="195"/>
        <end position="214"/>
    </location>
</feature>
<keyword evidence="2" id="KW-0690">Ribosome biogenesis</keyword>
<feature type="domain" description="G-patch" evidence="8">
    <location>
        <begin position="25"/>
        <end position="72"/>
    </location>
</feature>
<feature type="compositionally biased region" description="Low complexity" evidence="7">
    <location>
        <begin position="195"/>
        <end position="213"/>
    </location>
</feature>
<reference evidence="9" key="1">
    <citation type="submission" date="2014-08" db="EMBL/GenBank/DDBJ databases">
        <authorList>
            <person name="Sharma Rahul"/>
            <person name="Thines Marco"/>
        </authorList>
    </citation>
    <scope>NUCLEOTIDE SEQUENCE</scope>
</reference>
<keyword evidence="3" id="KW-0698">rRNA processing</keyword>
<dbReference type="AlphaFoldDB" id="A0A0F7SSI7"/>
<feature type="compositionally biased region" description="Basic and acidic residues" evidence="7">
    <location>
        <begin position="358"/>
        <end position="368"/>
    </location>
</feature>
<comment type="similarity">
    <text evidence="5">Belongs to the PINX1 family.</text>
</comment>
<dbReference type="PANTHER" id="PTHR23149:SF31">
    <property type="entry name" value="PROTEIN PXR1"/>
    <property type="match status" value="1"/>
</dbReference>
<feature type="region of interest" description="Disordered" evidence="7">
    <location>
        <begin position="277"/>
        <end position="405"/>
    </location>
</feature>
<evidence type="ECO:0000256" key="6">
    <source>
        <dbReference type="ARBA" id="ARBA00041961"/>
    </source>
</evidence>
<feature type="compositionally biased region" description="Polar residues" evidence="7">
    <location>
        <begin position="102"/>
        <end position="116"/>
    </location>
</feature>
<protein>
    <recommendedName>
        <fullName evidence="6">PinX1-related protein 1</fullName>
    </recommendedName>
</protein>
<dbReference type="GO" id="GO:0006364">
    <property type="term" value="P:rRNA processing"/>
    <property type="evidence" value="ECO:0007669"/>
    <property type="project" value="UniProtKB-KW"/>
</dbReference>
<dbReference type="GO" id="GO:0003676">
    <property type="term" value="F:nucleic acid binding"/>
    <property type="evidence" value="ECO:0007669"/>
    <property type="project" value="InterPro"/>
</dbReference>